<dbReference type="GO" id="GO:0008360">
    <property type="term" value="P:regulation of cell shape"/>
    <property type="evidence" value="ECO:0007669"/>
    <property type="project" value="UniProtKB-KW"/>
</dbReference>
<comment type="pathway">
    <text evidence="18">Bacterial outer membrane biogenesis; LPS lipid A biosynthesis.</text>
</comment>
<feature type="binding site" evidence="18">
    <location>
        <position position="361"/>
    </location>
    <ligand>
        <name>UDP-N-acetyl-alpha-D-glucosamine</name>
        <dbReference type="ChEBI" id="CHEBI:57705"/>
    </ligand>
</feature>
<dbReference type="GO" id="GO:0000902">
    <property type="term" value="P:cell morphogenesis"/>
    <property type="evidence" value="ECO:0007669"/>
    <property type="project" value="UniProtKB-UniRule"/>
</dbReference>
<dbReference type="InterPro" id="IPR056729">
    <property type="entry name" value="GMPPB_C"/>
</dbReference>
<comment type="catalytic activity">
    <reaction evidence="16 18">
        <text>N-acetyl-alpha-D-glucosamine 1-phosphate + UTP + H(+) = UDP-N-acetyl-alpha-D-glucosamine + diphosphate</text>
        <dbReference type="Rhea" id="RHEA:13509"/>
        <dbReference type="ChEBI" id="CHEBI:15378"/>
        <dbReference type="ChEBI" id="CHEBI:33019"/>
        <dbReference type="ChEBI" id="CHEBI:46398"/>
        <dbReference type="ChEBI" id="CHEBI:57705"/>
        <dbReference type="ChEBI" id="CHEBI:57776"/>
        <dbReference type="EC" id="2.7.7.23"/>
    </reaction>
</comment>
<accession>C6XBT0</accession>
<feature type="domain" description="Mannose-1-phosphate guanyltransferase C-terminal" evidence="20">
    <location>
        <begin position="258"/>
        <end position="350"/>
    </location>
</feature>
<dbReference type="eggNOG" id="COG1207">
    <property type="taxonomic scope" value="Bacteria"/>
</dbReference>
<dbReference type="STRING" id="582744.Msip34_2813"/>
<feature type="binding site" evidence="18">
    <location>
        <position position="418"/>
    </location>
    <ligand>
        <name>acetyl-CoA</name>
        <dbReference type="ChEBI" id="CHEBI:57288"/>
    </ligand>
</feature>
<evidence type="ECO:0000313" key="21">
    <source>
        <dbReference type="EMBL" id="ACT52050.1"/>
    </source>
</evidence>
<evidence type="ECO:0000256" key="11">
    <source>
        <dbReference type="ARBA" id="ARBA00022984"/>
    </source>
</evidence>
<evidence type="ECO:0000256" key="9">
    <source>
        <dbReference type="ARBA" id="ARBA00022842"/>
    </source>
</evidence>
<evidence type="ECO:0000256" key="2">
    <source>
        <dbReference type="ARBA" id="ARBA00007707"/>
    </source>
</evidence>
<dbReference type="GO" id="GO:0019134">
    <property type="term" value="F:glucosamine-1-phosphate N-acetyltransferase activity"/>
    <property type="evidence" value="ECO:0007669"/>
    <property type="project" value="UniProtKB-UniRule"/>
</dbReference>
<evidence type="ECO:0000256" key="6">
    <source>
        <dbReference type="ARBA" id="ARBA00022695"/>
    </source>
</evidence>
<comment type="similarity">
    <text evidence="3 18">In the N-terminal section; belongs to the N-acetylglucosamine-1-phosphate uridyltransferase family.</text>
</comment>
<dbReference type="InterPro" id="IPR001451">
    <property type="entry name" value="Hexapep"/>
</dbReference>
<feature type="binding site" evidence="18">
    <location>
        <position position="375"/>
    </location>
    <ligand>
        <name>acetyl-CoA</name>
        <dbReference type="ChEBI" id="CHEBI:57288"/>
    </ligand>
</feature>
<evidence type="ECO:0000256" key="17">
    <source>
        <dbReference type="ARBA" id="ARBA00049628"/>
    </source>
</evidence>
<feature type="binding site" evidence="18">
    <location>
        <position position="400"/>
    </location>
    <ligand>
        <name>acetyl-CoA</name>
        <dbReference type="ChEBI" id="CHEBI:57288"/>
    </ligand>
</feature>
<evidence type="ECO:0000259" key="20">
    <source>
        <dbReference type="Pfam" id="PF25087"/>
    </source>
</evidence>
<feature type="binding site" evidence="18">
    <location>
        <position position="222"/>
    </location>
    <ligand>
        <name>UDP-N-acetyl-alpha-D-glucosamine</name>
        <dbReference type="ChEBI" id="CHEBI:57705"/>
    </ligand>
</feature>
<dbReference type="GO" id="GO:0016020">
    <property type="term" value="C:membrane"/>
    <property type="evidence" value="ECO:0007669"/>
    <property type="project" value="GOC"/>
</dbReference>
<dbReference type="Gene3D" id="3.90.550.10">
    <property type="entry name" value="Spore Coat Polysaccharide Biosynthesis Protein SpsA, Chain A"/>
    <property type="match status" value="1"/>
</dbReference>
<dbReference type="KEGG" id="mei:Msip34_2813"/>
<dbReference type="OrthoDB" id="9775031at2"/>
<keyword evidence="4 18" id="KW-0963">Cytoplasm</keyword>
<feature type="binding site" evidence="18">
    <location>
        <position position="134"/>
    </location>
    <ligand>
        <name>UDP-N-acetyl-alpha-D-glucosamine</name>
        <dbReference type="ChEBI" id="CHEBI:57705"/>
    </ligand>
</feature>
<evidence type="ECO:0000256" key="12">
    <source>
        <dbReference type="ARBA" id="ARBA00023268"/>
    </source>
</evidence>
<evidence type="ECO:0000256" key="15">
    <source>
        <dbReference type="ARBA" id="ARBA00048247"/>
    </source>
</evidence>
<proteinExistence type="inferred from homology"/>
<dbReference type="GO" id="GO:0009245">
    <property type="term" value="P:lipid A biosynthetic process"/>
    <property type="evidence" value="ECO:0007669"/>
    <property type="project" value="UniProtKB-UniRule"/>
</dbReference>
<keyword evidence="22" id="KW-1185">Reference proteome</keyword>
<feature type="region of interest" description="N-acetyltransferase" evidence="18">
    <location>
        <begin position="246"/>
        <end position="452"/>
    </location>
</feature>
<dbReference type="GO" id="GO:0009252">
    <property type="term" value="P:peptidoglycan biosynthetic process"/>
    <property type="evidence" value="ECO:0007669"/>
    <property type="project" value="UniProtKB-UniRule"/>
</dbReference>
<feature type="binding site" evidence="18">
    <location>
        <position position="149"/>
    </location>
    <ligand>
        <name>UDP-N-acetyl-alpha-D-glucosamine</name>
        <dbReference type="ChEBI" id="CHEBI:57705"/>
    </ligand>
</feature>
<feature type="region of interest" description="Linker" evidence="18">
    <location>
        <begin position="225"/>
        <end position="245"/>
    </location>
</feature>
<dbReference type="GO" id="GO:0006048">
    <property type="term" value="P:UDP-N-acetylglucosamine biosynthetic process"/>
    <property type="evidence" value="ECO:0007669"/>
    <property type="project" value="UniProtKB-UniPathway"/>
</dbReference>
<reference evidence="22" key="1">
    <citation type="submission" date="2009-07" db="EMBL/GenBank/DDBJ databases">
        <title>Complete sequence of chromosome of Methylovorus sp. SIP3-4.</title>
        <authorList>
            <person name="Lucas S."/>
            <person name="Copeland A."/>
            <person name="Lapidus A."/>
            <person name="Glavina del Rio T."/>
            <person name="Tice H."/>
            <person name="Bruce D."/>
            <person name="Goodwin L."/>
            <person name="Pitluck S."/>
            <person name="Clum A."/>
            <person name="Larimer F."/>
            <person name="Land M."/>
            <person name="Hauser L."/>
            <person name="Kyrpides N."/>
            <person name="Mikhailova N."/>
            <person name="Kayluzhnaya M."/>
            <person name="Chistoserdova L."/>
        </authorList>
    </citation>
    <scope>NUCLEOTIDE SEQUENCE [LARGE SCALE GENOMIC DNA]</scope>
    <source>
        <strain evidence="22">SIP3-4</strain>
    </source>
</reference>
<keyword evidence="6 18" id="KW-0548">Nucleotidyltransferase</keyword>
<keyword evidence="5 18" id="KW-0808">Transferase</keyword>
<dbReference type="Proteomes" id="UP000002743">
    <property type="component" value="Chromosome"/>
</dbReference>
<dbReference type="InterPro" id="IPR050065">
    <property type="entry name" value="GlmU-like"/>
</dbReference>
<keyword evidence="7 18" id="KW-0479">Metal-binding</keyword>
<dbReference type="SUPFAM" id="SSF51161">
    <property type="entry name" value="Trimeric LpxA-like enzymes"/>
    <property type="match status" value="1"/>
</dbReference>
<dbReference type="Pfam" id="PF12804">
    <property type="entry name" value="NTP_transf_3"/>
    <property type="match status" value="1"/>
</dbReference>
<comment type="similarity">
    <text evidence="2 18">In the C-terminal section; belongs to the transferase hexapeptide repeat family.</text>
</comment>
<gene>
    <name evidence="18" type="primary">glmU</name>
    <name evidence="21" type="ordered locus">Msip34_2813</name>
</gene>
<dbReference type="CDD" id="cd02540">
    <property type="entry name" value="GT2_GlmU_N_bac"/>
    <property type="match status" value="1"/>
</dbReference>
<evidence type="ECO:0000256" key="16">
    <source>
        <dbReference type="ARBA" id="ARBA00048493"/>
    </source>
</evidence>
<dbReference type="InterPro" id="IPR011004">
    <property type="entry name" value="Trimer_LpxA-like_sf"/>
</dbReference>
<feature type="active site" description="Proton acceptor" evidence="18">
    <location>
        <position position="358"/>
    </location>
</feature>
<dbReference type="AlphaFoldDB" id="C6XBT0"/>
<dbReference type="CDD" id="cd03353">
    <property type="entry name" value="LbH_GlmU_C"/>
    <property type="match status" value="1"/>
</dbReference>
<evidence type="ECO:0000256" key="8">
    <source>
        <dbReference type="ARBA" id="ARBA00022737"/>
    </source>
</evidence>
<dbReference type="NCBIfam" id="TIGR01173">
    <property type="entry name" value="glmU"/>
    <property type="match status" value="1"/>
</dbReference>
<evidence type="ECO:0000256" key="13">
    <source>
        <dbReference type="ARBA" id="ARBA00023315"/>
    </source>
</evidence>
<keyword evidence="14 18" id="KW-0961">Cell wall biogenesis/degradation</keyword>
<dbReference type="InterPro" id="IPR038009">
    <property type="entry name" value="GlmU_C_LbH"/>
</dbReference>
<dbReference type="GO" id="GO:0005737">
    <property type="term" value="C:cytoplasm"/>
    <property type="evidence" value="ECO:0007669"/>
    <property type="project" value="UniProtKB-SubCell"/>
</dbReference>
<feature type="binding site" evidence="18">
    <location>
        <position position="222"/>
    </location>
    <ligand>
        <name>Mg(2+)</name>
        <dbReference type="ChEBI" id="CHEBI:18420"/>
    </ligand>
</feature>
<evidence type="ECO:0000313" key="22">
    <source>
        <dbReference type="Proteomes" id="UP000002743"/>
    </source>
</evidence>
<dbReference type="EC" id="2.7.7.23" evidence="18"/>
<feature type="binding site" evidence="18">
    <location>
        <position position="164"/>
    </location>
    <ligand>
        <name>UDP-N-acetyl-alpha-D-glucosamine</name>
        <dbReference type="ChEBI" id="CHEBI:57705"/>
    </ligand>
</feature>
<comment type="subcellular location">
    <subcellularLocation>
        <location evidence="1 18">Cytoplasm</location>
    </subcellularLocation>
</comment>
<dbReference type="Pfam" id="PF00132">
    <property type="entry name" value="Hexapep"/>
    <property type="match status" value="1"/>
</dbReference>
<keyword evidence="13 18" id="KW-0012">Acyltransferase</keyword>
<name>C6XBT0_METGS</name>
<dbReference type="EMBL" id="CP001674">
    <property type="protein sequence ID" value="ACT52050.1"/>
    <property type="molecule type" value="Genomic_DNA"/>
</dbReference>
<dbReference type="RefSeq" id="WP_015831242.1">
    <property type="nucleotide sequence ID" value="NC_012969.1"/>
</dbReference>
<evidence type="ECO:0000256" key="18">
    <source>
        <dbReference type="HAMAP-Rule" id="MF_01631"/>
    </source>
</evidence>
<comment type="pathway">
    <text evidence="18">Nucleotide-sugar biosynthesis; UDP-N-acetyl-alpha-D-glucosamine biosynthesis; N-acetyl-alpha-D-glucosamine 1-phosphate from alpha-D-glucosamine 6-phosphate (route II): step 2/2.</text>
</comment>
<feature type="binding site" evidence="18">
    <location>
        <position position="21"/>
    </location>
    <ligand>
        <name>UDP-N-acetyl-alpha-D-glucosamine</name>
        <dbReference type="ChEBI" id="CHEBI:57705"/>
    </ligand>
</feature>
<dbReference type="Pfam" id="PF25087">
    <property type="entry name" value="GMPPB_C"/>
    <property type="match status" value="1"/>
</dbReference>
<dbReference type="InterPro" id="IPR005882">
    <property type="entry name" value="Bifunctional_GlmU"/>
</dbReference>
<sequence length="452" mass="48232">MLNILILAAGKGTRMHSDLPKVLHPVAGKPMLAHVIETAKQLSPSKILVVYGFGGDAVPDQFRHENIHWVQQAEQLGTGHAVMQALPFLDPEAKTLIMLGDVPLISVQTCQELLKNQAKLTLLTFAKANPSGYGRIVRNAQDEVVAIVEHKDASEEQRQINEINTGIMAVDNHALSEWLKNLGNDNAQGEYYLTDIVGMASQQGIAVGGVLAANEPEITGINSKSDLASIERCYQQQQAAQLLQQGVTLSDPARIDIRGKLSVGRDVHIDVGCVFEGEVHLADGVRIGPYCVIRNASIGVGTAIAAFTHIDDAEIGKQAKIGPYARLRPGTVLQDETHVGNFVELKNAQVDVGSKINHLSYVGDTTVGKQVNIGAGTITCNYDGVNKFRTVIGDNAFIGSDSQLIAPVTIGAGATIGAGSTISKDAPAGELTVARGRQVTVSGWKRPEKIKK</sequence>
<keyword evidence="10 18" id="KW-0133">Cell shape</keyword>
<evidence type="ECO:0000256" key="1">
    <source>
        <dbReference type="ARBA" id="ARBA00004496"/>
    </source>
</evidence>
<reference evidence="21 22" key="2">
    <citation type="journal article" date="2011" name="J. Bacteriol.">
        <title>Genomes of three methylotrophs from a single niche uncover genetic and metabolic divergence of Methylophilaceae.</title>
        <authorList>
            <person name="Lapidus A."/>
            <person name="Clum A."/>
            <person name="Labutti K."/>
            <person name="Kaluzhnaya M.G."/>
            <person name="Lim S."/>
            <person name="Beck D.A."/>
            <person name="Glavina Del Rio T."/>
            <person name="Nolan M."/>
            <person name="Mavromatis K."/>
            <person name="Huntemann M."/>
            <person name="Lucas S."/>
            <person name="Lidstrom M.E."/>
            <person name="Ivanova N."/>
            <person name="Chistoserdova L."/>
        </authorList>
    </citation>
    <scope>NUCLEOTIDE SEQUENCE [LARGE SCALE GENOMIC DNA]</scope>
    <source>
        <strain evidence="21 22">SIP3-4</strain>
    </source>
</reference>
<feature type="binding site" evidence="18">
    <location>
        <begin position="381"/>
        <end position="382"/>
    </location>
    <ligand>
        <name>acetyl-CoA</name>
        <dbReference type="ChEBI" id="CHEBI:57288"/>
    </ligand>
</feature>
<comment type="catalytic activity">
    <reaction evidence="15 18">
        <text>alpha-D-glucosamine 1-phosphate + acetyl-CoA = N-acetyl-alpha-D-glucosamine 1-phosphate + CoA + H(+)</text>
        <dbReference type="Rhea" id="RHEA:13725"/>
        <dbReference type="ChEBI" id="CHEBI:15378"/>
        <dbReference type="ChEBI" id="CHEBI:57287"/>
        <dbReference type="ChEBI" id="CHEBI:57288"/>
        <dbReference type="ChEBI" id="CHEBI:57776"/>
        <dbReference type="ChEBI" id="CHEBI:58516"/>
        <dbReference type="EC" id="2.3.1.157"/>
    </reaction>
</comment>
<feature type="region of interest" description="Pyrophosphorylase" evidence="18">
    <location>
        <begin position="1"/>
        <end position="224"/>
    </location>
</feature>
<protein>
    <recommendedName>
        <fullName evidence="18">Bifunctional protein GlmU</fullName>
    </recommendedName>
    <domain>
        <recommendedName>
            <fullName evidence="18">UDP-N-acetylglucosamine pyrophosphorylase</fullName>
            <ecNumber evidence="18">2.7.7.23</ecNumber>
        </recommendedName>
        <alternativeName>
            <fullName evidence="18">N-acetylglucosamine-1-phosphate uridyltransferase</fullName>
        </alternativeName>
    </domain>
    <domain>
        <recommendedName>
            <fullName evidence="18">Glucosamine-1-phosphate N-acetyltransferase</fullName>
            <ecNumber evidence="18">2.3.1.157</ecNumber>
        </recommendedName>
    </domain>
</protein>
<evidence type="ECO:0000259" key="19">
    <source>
        <dbReference type="Pfam" id="PF12804"/>
    </source>
</evidence>
<comment type="function">
    <text evidence="17 18">Catalyzes the last two sequential reactions in the de novo biosynthetic pathway for UDP-N-acetylglucosamine (UDP-GlcNAc). The C-terminal domain catalyzes the transfer of acetyl group from acetyl coenzyme A to glucosamine-1-phosphate (GlcN-1-P) to produce N-acetylglucosamine-1-phosphate (GlcNAc-1-P), which is converted into UDP-GlcNAc by the transfer of uridine 5-monophosphate (from uridine 5-triphosphate), a reaction catalyzed by the N-terminal domain.</text>
</comment>
<dbReference type="GO" id="GO:0003977">
    <property type="term" value="F:UDP-N-acetylglucosamine diphosphorylase activity"/>
    <property type="evidence" value="ECO:0007669"/>
    <property type="project" value="UniProtKB-UniRule"/>
</dbReference>
<keyword evidence="12 18" id="KW-0511">Multifunctional enzyme</keyword>
<evidence type="ECO:0000256" key="3">
    <source>
        <dbReference type="ARBA" id="ARBA00007947"/>
    </source>
</evidence>
<dbReference type="InterPro" id="IPR029044">
    <property type="entry name" value="Nucleotide-diphossugar_trans"/>
</dbReference>
<feature type="domain" description="MobA-like NTP transferase" evidence="19">
    <location>
        <begin position="5"/>
        <end position="119"/>
    </location>
</feature>
<evidence type="ECO:0000256" key="14">
    <source>
        <dbReference type="ARBA" id="ARBA00023316"/>
    </source>
</evidence>
<keyword evidence="11 18" id="KW-0573">Peptidoglycan synthesis</keyword>
<comment type="caution">
    <text evidence="18">Lacks conserved residue(s) required for the propagation of feature annotation.</text>
</comment>
<feature type="binding site" evidence="18">
    <location>
        <position position="101"/>
    </location>
    <ligand>
        <name>Mg(2+)</name>
        <dbReference type="ChEBI" id="CHEBI:18420"/>
    </ligand>
</feature>
<dbReference type="EC" id="2.3.1.157" evidence="18"/>
<evidence type="ECO:0000256" key="10">
    <source>
        <dbReference type="ARBA" id="ARBA00022960"/>
    </source>
</evidence>
<keyword evidence="8 18" id="KW-0677">Repeat</keyword>
<feature type="binding site" evidence="18">
    <location>
        <position position="328"/>
    </location>
    <ligand>
        <name>UDP-N-acetyl-alpha-D-glucosamine</name>
        <dbReference type="ChEBI" id="CHEBI:57705"/>
    </ligand>
</feature>
<evidence type="ECO:0000256" key="4">
    <source>
        <dbReference type="ARBA" id="ARBA00022490"/>
    </source>
</evidence>
<evidence type="ECO:0000256" key="7">
    <source>
        <dbReference type="ARBA" id="ARBA00022723"/>
    </source>
</evidence>
<dbReference type="GO" id="GO:0000287">
    <property type="term" value="F:magnesium ion binding"/>
    <property type="evidence" value="ECO:0007669"/>
    <property type="project" value="UniProtKB-UniRule"/>
</dbReference>
<feature type="binding site" evidence="18">
    <location>
        <begin position="7"/>
        <end position="10"/>
    </location>
    <ligand>
        <name>UDP-N-acetyl-alpha-D-glucosamine</name>
        <dbReference type="ChEBI" id="CHEBI:57705"/>
    </ligand>
</feature>
<comment type="cofactor">
    <cofactor evidence="18">
        <name>Mg(2+)</name>
        <dbReference type="ChEBI" id="CHEBI:18420"/>
    </cofactor>
    <text evidence="18">Binds 1 Mg(2+) ion per subunit.</text>
</comment>
<feature type="binding site" evidence="18">
    <location>
        <position position="372"/>
    </location>
    <ligand>
        <name>UDP-N-acetyl-alpha-D-glucosamine</name>
        <dbReference type="ChEBI" id="CHEBI:57705"/>
    </ligand>
</feature>
<dbReference type="HAMAP" id="MF_01631">
    <property type="entry name" value="GlmU"/>
    <property type="match status" value="1"/>
</dbReference>
<comment type="pathway">
    <text evidence="18">Nucleotide-sugar biosynthesis; UDP-N-acetyl-alpha-D-glucosamine biosynthesis; UDP-N-acetyl-alpha-D-glucosamine from N-acetyl-alpha-D-glucosamine 1-phosphate: step 1/1.</text>
</comment>
<dbReference type="PANTHER" id="PTHR43584:SF3">
    <property type="entry name" value="BIFUNCTIONAL PROTEIN GLMU"/>
    <property type="match status" value="1"/>
</dbReference>
<dbReference type="GO" id="GO:0071555">
    <property type="term" value="P:cell wall organization"/>
    <property type="evidence" value="ECO:0007669"/>
    <property type="project" value="UniProtKB-KW"/>
</dbReference>
<feature type="binding site" evidence="18">
    <location>
        <position position="346"/>
    </location>
    <ligand>
        <name>UDP-N-acetyl-alpha-D-glucosamine</name>
        <dbReference type="ChEBI" id="CHEBI:57705"/>
    </ligand>
</feature>
<evidence type="ECO:0000256" key="5">
    <source>
        <dbReference type="ARBA" id="ARBA00022679"/>
    </source>
</evidence>
<dbReference type="Gene3D" id="2.160.10.10">
    <property type="entry name" value="Hexapeptide repeat proteins"/>
    <property type="match status" value="1"/>
</dbReference>
<dbReference type="UniPathway" id="UPA00973"/>
<keyword evidence="9 18" id="KW-0460">Magnesium</keyword>
<feature type="binding site" evidence="18">
    <location>
        <position position="435"/>
    </location>
    <ligand>
        <name>acetyl-CoA</name>
        <dbReference type="ChEBI" id="CHEBI:57288"/>
    </ligand>
</feature>
<organism evidence="21 22">
    <name type="scientific">Methylovorus glucosotrophus (strain SIP3-4)</name>
    <dbReference type="NCBI Taxonomy" id="582744"/>
    <lineage>
        <taxon>Bacteria</taxon>
        <taxon>Pseudomonadati</taxon>
        <taxon>Pseudomonadota</taxon>
        <taxon>Betaproteobacteria</taxon>
        <taxon>Nitrosomonadales</taxon>
        <taxon>Methylophilaceae</taxon>
        <taxon>Methylovorus</taxon>
    </lineage>
</organism>
<dbReference type="SUPFAM" id="SSF53448">
    <property type="entry name" value="Nucleotide-diphospho-sugar transferases"/>
    <property type="match status" value="1"/>
</dbReference>
<feature type="binding site" evidence="18">
    <location>
        <begin position="77"/>
        <end position="78"/>
    </location>
    <ligand>
        <name>UDP-N-acetyl-alpha-D-glucosamine</name>
        <dbReference type="ChEBI" id="CHEBI:57705"/>
    </ligand>
</feature>
<dbReference type="UniPathway" id="UPA00113">
    <property type="reaction ID" value="UER00532"/>
</dbReference>
<feature type="binding site" evidence="18">
    <location>
        <position position="72"/>
    </location>
    <ligand>
        <name>UDP-N-acetyl-alpha-D-glucosamine</name>
        <dbReference type="ChEBI" id="CHEBI:57705"/>
    </ligand>
</feature>
<dbReference type="InterPro" id="IPR025877">
    <property type="entry name" value="MobA-like_NTP_Trfase"/>
</dbReference>
<comment type="subunit">
    <text evidence="18">Homotrimer.</text>
</comment>
<dbReference type="HOGENOM" id="CLU_029499_15_2_4"/>
<dbReference type="PANTHER" id="PTHR43584">
    <property type="entry name" value="NUCLEOTIDYL TRANSFERASE"/>
    <property type="match status" value="1"/>
</dbReference>